<name>A0A1R2C931_9CILI</name>
<dbReference type="EMBL" id="MPUH01000234">
    <property type="protein sequence ID" value="OMJ85512.1"/>
    <property type="molecule type" value="Genomic_DNA"/>
</dbReference>
<keyword evidence="1" id="KW-1133">Transmembrane helix</keyword>
<gene>
    <name evidence="2" type="ORF">SteCoe_13124</name>
</gene>
<accession>A0A1R2C931</accession>
<organism evidence="2 3">
    <name type="scientific">Stentor coeruleus</name>
    <dbReference type="NCBI Taxonomy" id="5963"/>
    <lineage>
        <taxon>Eukaryota</taxon>
        <taxon>Sar</taxon>
        <taxon>Alveolata</taxon>
        <taxon>Ciliophora</taxon>
        <taxon>Postciliodesmatophora</taxon>
        <taxon>Heterotrichea</taxon>
        <taxon>Heterotrichida</taxon>
        <taxon>Stentoridae</taxon>
        <taxon>Stentor</taxon>
    </lineage>
</organism>
<keyword evidence="1" id="KW-0472">Membrane</keyword>
<sequence>MFAHLSVTPTFISNLSVFIALAPIVSVRHLDITMFKTLKEIPLLQALEDAGIYEFLPNHQDNLAFYEICSKFGTVCDDIIGFFADMKVANDNTERLPTILAHEPGGTSTLNMKHWQQMTDYLSYKVQKFNYGKEGNMANYGHSTPPVYYMSKALGSVSIFREIRIDLLI</sequence>
<dbReference type="OrthoDB" id="8040642at2759"/>
<evidence type="ECO:0000313" key="3">
    <source>
        <dbReference type="Proteomes" id="UP000187209"/>
    </source>
</evidence>
<dbReference type="Gene3D" id="3.40.50.1820">
    <property type="entry name" value="alpha/beta hydrolase"/>
    <property type="match status" value="1"/>
</dbReference>
<keyword evidence="3" id="KW-1185">Reference proteome</keyword>
<protein>
    <submittedName>
        <fullName evidence="2">Uncharacterized protein</fullName>
    </submittedName>
</protein>
<keyword evidence="1" id="KW-0812">Transmembrane</keyword>
<reference evidence="2 3" key="1">
    <citation type="submission" date="2016-11" db="EMBL/GenBank/DDBJ databases">
        <title>The macronuclear genome of Stentor coeruleus: a giant cell with tiny introns.</title>
        <authorList>
            <person name="Slabodnick M."/>
            <person name="Ruby J.G."/>
            <person name="Reiff S.B."/>
            <person name="Swart E.C."/>
            <person name="Gosai S."/>
            <person name="Prabakaran S."/>
            <person name="Witkowska E."/>
            <person name="Larue G.E."/>
            <person name="Fisher S."/>
            <person name="Freeman R.M."/>
            <person name="Gunawardena J."/>
            <person name="Chu W."/>
            <person name="Stover N.A."/>
            <person name="Gregory B.D."/>
            <person name="Nowacki M."/>
            <person name="Derisi J."/>
            <person name="Roy S.W."/>
            <person name="Marshall W.F."/>
            <person name="Sood P."/>
        </authorList>
    </citation>
    <scope>NUCLEOTIDE SEQUENCE [LARGE SCALE GENOMIC DNA]</scope>
    <source>
        <strain evidence="2">WM001</strain>
    </source>
</reference>
<dbReference type="InterPro" id="IPR029058">
    <property type="entry name" value="AB_hydrolase_fold"/>
</dbReference>
<evidence type="ECO:0000313" key="2">
    <source>
        <dbReference type="EMBL" id="OMJ85512.1"/>
    </source>
</evidence>
<proteinExistence type="predicted"/>
<feature type="transmembrane region" description="Helical" evidence="1">
    <location>
        <begin position="12"/>
        <end position="30"/>
    </location>
</feature>
<evidence type="ECO:0000256" key="1">
    <source>
        <dbReference type="SAM" id="Phobius"/>
    </source>
</evidence>
<dbReference type="AlphaFoldDB" id="A0A1R2C931"/>
<comment type="caution">
    <text evidence="2">The sequence shown here is derived from an EMBL/GenBank/DDBJ whole genome shotgun (WGS) entry which is preliminary data.</text>
</comment>
<dbReference type="PANTHER" id="PTHR11005">
    <property type="entry name" value="LYSOSOMAL ACID LIPASE-RELATED"/>
    <property type="match status" value="1"/>
</dbReference>
<dbReference type="Proteomes" id="UP000187209">
    <property type="component" value="Unassembled WGS sequence"/>
</dbReference>